<dbReference type="GO" id="GO:0010309">
    <property type="term" value="F:acireductone dioxygenase [iron(II)-requiring] activity"/>
    <property type="evidence" value="ECO:0007669"/>
    <property type="project" value="UniProtKB-EC"/>
</dbReference>
<evidence type="ECO:0000313" key="11">
    <source>
        <dbReference type="EMBL" id="KAF7353437.1"/>
    </source>
</evidence>
<dbReference type="InterPro" id="IPR004313">
    <property type="entry name" value="ARD"/>
</dbReference>
<accession>A0A8H6Y7T2</accession>
<comment type="caution">
    <text evidence="11">The sequence shown here is derived from an EMBL/GenBank/DDBJ whole genome shotgun (WGS) entry which is preliminary data.</text>
</comment>
<gene>
    <name evidence="11" type="ORF">MSAN_01532900</name>
</gene>
<dbReference type="Pfam" id="PF03079">
    <property type="entry name" value="ARD"/>
    <property type="match status" value="1"/>
</dbReference>
<keyword evidence="4" id="KW-0028">Amino-acid biosynthesis</keyword>
<dbReference type="PANTHER" id="PTHR23418">
    <property type="entry name" value="ACIREDUCTONE DIOXYGENASE"/>
    <property type="match status" value="1"/>
</dbReference>
<dbReference type="CDD" id="cd02232">
    <property type="entry name" value="cupin_ARD"/>
    <property type="match status" value="1"/>
</dbReference>
<sequence length="151" mass="16963">MHAYFDNHPTDRRLPHITNPARPVSAETLAKLGVLSVASERGYENRDVINVSREGMGSVYEEKIRDLFEEHMHEDKEIRYVLSGSGFLIFPLHLVLKLSFMVKTPTDAWIRIAVTSGDLLVLRAGIYHRFTLDTKVGTQNNGTATGSTAEH</sequence>
<dbReference type="Proteomes" id="UP000623467">
    <property type="component" value="Unassembled WGS sequence"/>
</dbReference>
<dbReference type="OrthoDB" id="1867259at2759"/>
<keyword evidence="7" id="KW-0560">Oxidoreductase</keyword>
<evidence type="ECO:0000256" key="9">
    <source>
        <dbReference type="ARBA" id="ARBA00023167"/>
    </source>
</evidence>
<dbReference type="EMBL" id="JACAZH010000012">
    <property type="protein sequence ID" value="KAF7353437.1"/>
    <property type="molecule type" value="Genomic_DNA"/>
</dbReference>
<keyword evidence="5" id="KW-0479">Metal-binding</keyword>
<dbReference type="Gene3D" id="2.60.120.10">
    <property type="entry name" value="Jelly Rolls"/>
    <property type="match status" value="1"/>
</dbReference>
<dbReference type="PANTHER" id="PTHR23418:SF0">
    <property type="entry name" value="ACIREDUCTONE DIOXYGENASE"/>
    <property type="match status" value="1"/>
</dbReference>
<comment type="catalytic activity">
    <reaction evidence="1">
        <text>1,2-dihydroxy-5-(methylsulfanyl)pent-1-en-3-one + O2 = 4-methylsulfanyl-2-oxobutanoate + formate + 2 H(+)</text>
        <dbReference type="Rhea" id="RHEA:24504"/>
        <dbReference type="ChEBI" id="CHEBI:15378"/>
        <dbReference type="ChEBI" id="CHEBI:15379"/>
        <dbReference type="ChEBI" id="CHEBI:15740"/>
        <dbReference type="ChEBI" id="CHEBI:16723"/>
        <dbReference type="ChEBI" id="CHEBI:49252"/>
        <dbReference type="EC" id="1.13.11.54"/>
    </reaction>
</comment>
<dbReference type="SUPFAM" id="SSF51182">
    <property type="entry name" value="RmlC-like cupins"/>
    <property type="match status" value="1"/>
</dbReference>
<evidence type="ECO:0000256" key="3">
    <source>
        <dbReference type="ARBA" id="ARBA00022596"/>
    </source>
</evidence>
<reference evidence="11" key="1">
    <citation type="submission" date="2020-05" db="EMBL/GenBank/DDBJ databases">
        <title>Mycena genomes resolve the evolution of fungal bioluminescence.</title>
        <authorList>
            <person name="Tsai I.J."/>
        </authorList>
    </citation>
    <scope>NUCLEOTIDE SEQUENCE</scope>
    <source>
        <strain evidence="11">160909Yilan</strain>
    </source>
</reference>
<dbReference type="InterPro" id="IPR011051">
    <property type="entry name" value="RmlC_Cupin_sf"/>
</dbReference>
<evidence type="ECO:0000256" key="7">
    <source>
        <dbReference type="ARBA" id="ARBA00023002"/>
    </source>
</evidence>
<name>A0A8H6Y7T2_9AGAR</name>
<evidence type="ECO:0000256" key="8">
    <source>
        <dbReference type="ARBA" id="ARBA00023004"/>
    </source>
</evidence>
<evidence type="ECO:0000256" key="1">
    <source>
        <dbReference type="ARBA" id="ARBA00000428"/>
    </source>
</evidence>
<dbReference type="AlphaFoldDB" id="A0A8H6Y7T2"/>
<evidence type="ECO:0000256" key="6">
    <source>
        <dbReference type="ARBA" id="ARBA00022964"/>
    </source>
</evidence>
<dbReference type="GO" id="GO:0046872">
    <property type="term" value="F:metal ion binding"/>
    <property type="evidence" value="ECO:0007669"/>
    <property type="project" value="UniProtKB-KW"/>
</dbReference>
<keyword evidence="12" id="KW-1185">Reference proteome</keyword>
<protein>
    <recommendedName>
        <fullName evidence="10">acireductone dioxygenase (Fe(2+)-requiring)</fullName>
        <ecNumber evidence="10">1.13.11.54</ecNumber>
    </recommendedName>
</protein>
<keyword evidence="6 11" id="KW-0223">Dioxygenase</keyword>
<evidence type="ECO:0000256" key="10">
    <source>
        <dbReference type="ARBA" id="ARBA00039005"/>
    </source>
</evidence>
<comment type="cofactor">
    <cofactor evidence="2">
        <name>Fe(2+)</name>
        <dbReference type="ChEBI" id="CHEBI:29033"/>
    </cofactor>
</comment>
<dbReference type="EC" id="1.13.11.54" evidence="10"/>
<evidence type="ECO:0000256" key="2">
    <source>
        <dbReference type="ARBA" id="ARBA00001954"/>
    </source>
</evidence>
<proteinExistence type="predicted"/>
<dbReference type="GO" id="GO:0009086">
    <property type="term" value="P:methionine biosynthetic process"/>
    <property type="evidence" value="ECO:0007669"/>
    <property type="project" value="UniProtKB-KW"/>
</dbReference>
<dbReference type="InterPro" id="IPR014710">
    <property type="entry name" value="RmlC-like_jellyroll"/>
</dbReference>
<evidence type="ECO:0000256" key="5">
    <source>
        <dbReference type="ARBA" id="ARBA00022723"/>
    </source>
</evidence>
<keyword evidence="3" id="KW-0533">Nickel</keyword>
<evidence type="ECO:0000256" key="4">
    <source>
        <dbReference type="ARBA" id="ARBA00022605"/>
    </source>
</evidence>
<evidence type="ECO:0000313" key="12">
    <source>
        <dbReference type="Proteomes" id="UP000623467"/>
    </source>
</evidence>
<organism evidence="11 12">
    <name type="scientific">Mycena sanguinolenta</name>
    <dbReference type="NCBI Taxonomy" id="230812"/>
    <lineage>
        <taxon>Eukaryota</taxon>
        <taxon>Fungi</taxon>
        <taxon>Dikarya</taxon>
        <taxon>Basidiomycota</taxon>
        <taxon>Agaricomycotina</taxon>
        <taxon>Agaricomycetes</taxon>
        <taxon>Agaricomycetidae</taxon>
        <taxon>Agaricales</taxon>
        <taxon>Marasmiineae</taxon>
        <taxon>Mycenaceae</taxon>
        <taxon>Mycena</taxon>
    </lineage>
</organism>
<keyword evidence="8" id="KW-0408">Iron</keyword>
<keyword evidence="9" id="KW-0486">Methionine biosynthesis</keyword>